<dbReference type="SUPFAM" id="SSF56112">
    <property type="entry name" value="Protein kinase-like (PK-like)"/>
    <property type="match status" value="1"/>
</dbReference>
<sequence length="303" mass="32620">MDGWPDRLAALGFPGAERIGAGTEGVVYRLGDELVAKVWHDGRPLEPLAAAYAEVAAAGLPFATPRIERIERVAGRTVSVERRLTGVPLSELLARGTVPVPAAYELVLEILAALAAVPAGPAVTALPVLGEATSPWWPGAAWGEVLGAVLARRVSRFGGQLRPAVPGFDRLLAGTYRRLTTLPARPDGLLHGDLCLPNVLVGPDGRVSALLDWGLLTTRGDPAFDAASFPAFFDMYSPRAREHTEALTAAVCRRFGHDRDLLLLYRAWYALVGSNLYDPLGRDGHFAWCVRVLADPEIVRLLR</sequence>
<keyword evidence="3" id="KW-1185">Reference proteome</keyword>
<reference evidence="3" key="1">
    <citation type="journal article" date="2021" name="Int. J. Syst. Evol. Microbiol.">
        <title>Actinocatenispora comari sp. nov., an endophytic actinomycete isolated from aerial parts of Comarum salesowianum.</title>
        <authorList>
            <person name="Oyunbileg N."/>
            <person name="Iizaka Y."/>
            <person name="Hamada M."/>
            <person name="Davaapurev B.O."/>
            <person name="Fukumoto A."/>
            <person name="Tsetseg B."/>
            <person name="Kato F."/>
            <person name="Tamura T."/>
            <person name="Batkhuu J."/>
            <person name="Anzai Y."/>
        </authorList>
    </citation>
    <scope>NUCLEOTIDE SEQUENCE [LARGE SCALE GENOMIC DNA]</scope>
    <source>
        <strain evidence="3">NUM-2625</strain>
    </source>
</reference>
<feature type="domain" description="Aminoglycoside phosphotransferase" evidence="1">
    <location>
        <begin position="17"/>
        <end position="240"/>
    </location>
</feature>
<accession>A0A8J4AHT4</accession>
<dbReference type="PANTHER" id="PTHR21310">
    <property type="entry name" value="AMINOGLYCOSIDE PHOSPHOTRANSFERASE-RELATED-RELATED"/>
    <property type="match status" value="1"/>
</dbReference>
<evidence type="ECO:0000313" key="2">
    <source>
        <dbReference type="EMBL" id="GIL29522.1"/>
    </source>
</evidence>
<dbReference type="Gene3D" id="3.90.1200.10">
    <property type="match status" value="1"/>
</dbReference>
<dbReference type="Pfam" id="PF01636">
    <property type="entry name" value="APH"/>
    <property type="match status" value="1"/>
</dbReference>
<dbReference type="InterPro" id="IPR011009">
    <property type="entry name" value="Kinase-like_dom_sf"/>
</dbReference>
<dbReference type="Proteomes" id="UP000614996">
    <property type="component" value="Unassembled WGS sequence"/>
</dbReference>
<evidence type="ECO:0000313" key="3">
    <source>
        <dbReference type="Proteomes" id="UP000614996"/>
    </source>
</evidence>
<comment type="caution">
    <text evidence="2">The sequence shown here is derived from an EMBL/GenBank/DDBJ whole genome shotgun (WGS) entry which is preliminary data.</text>
</comment>
<organism evidence="2 3">
    <name type="scientific">Actinocatenispora comari</name>
    <dbReference type="NCBI Taxonomy" id="2807577"/>
    <lineage>
        <taxon>Bacteria</taxon>
        <taxon>Bacillati</taxon>
        <taxon>Actinomycetota</taxon>
        <taxon>Actinomycetes</taxon>
        <taxon>Micromonosporales</taxon>
        <taxon>Micromonosporaceae</taxon>
        <taxon>Actinocatenispora</taxon>
    </lineage>
</organism>
<gene>
    <name evidence="2" type="ORF">NUM_47760</name>
</gene>
<proteinExistence type="predicted"/>
<dbReference type="InterPro" id="IPR051678">
    <property type="entry name" value="AGP_Transferase"/>
</dbReference>
<protein>
    <recommendedName>
        <fullName evidence="1">Aminoglycoside phosphotransferase domain-containing protein</fullName>
    </recommendedName>
</protein>
<dbReference type="EMBL" id="BOPO01000096">
    <property type="protein sequence ID" value="GIL29522.1"/>
    <property type="molecule type" value="Genomic_DNA"/>
</dbReference>
<dbReference type="RefSeq" id="WP_207127199.1">
    <property type="nucleotide sequence ID" value="NZ_BOPO01000096.1"/>
</dbReference>
<dbReference type="InterPro" id="IPR002575">
    <property type="entry name" value="Aminoglycoside_PTrfase"/>
</dbReference>
<dbReference type="AlphaFoldDB" id="A0A8J4AHT4"/>
<evidence type="ECO:0000259" key="1">
    <source>
        <dbReference type="Pfam" id="PF01636"/>
    </source>
</evidence>
<name>A0A8J4AHT4_9ACTN</name>